<comment type="caution">
    <text evidence="1">The sequence shown here is derived from an EMBL/GenBank/DDBJ whole genome shotgun (WGS) entry which is preliminary data.</text>
</comment>
<protein>
    <submittedName>
        <fullName evidence="1">Uncharacterized protein</fullName>
    </submittedName>
</protein>
<dbReference type="EMBL" id="CADEBD010000309">
    <property type="protein sequence ID" value="CAB3240693.1"/>
    <property type="molecule type" value="Genomic_DNA"/>
</dbReference>
<reference evidence="1 2" key="1">
    <citation type="submission" date="2020-04" db="EMBL/GenBank/DDBJ databases">
        <authorList>
            <person name="Wallbank WR R."/>
            <person name="Pardo Diaz C."/>
            <person name="Kozak K."/>
            <person name="Martin S."/>
            <person name="Jiggins C."/>
            <person name="Moest M."/>
            <person name="Warren A I."/>
            <person name="Byers J.R.P. K."/>
            <person name="Montejo-Kovacevich G."/>
            <person name="Yen C E."/>
        </authorList>
    </citation>
    <scope>NUCLEOTIDE SEQUENCE [LARGE SCALE GENOMIC DNA]</scope>
</reference>
<gene>
    <name evidence="1" type="ORF">APLA_LOCUS9195</name>
</gene>
<organism evidence="1 2">
    <name type="scientific">Arctia plantaginis</name>
    <name type="common">Wood tiger moth</name>
    <name type="synonym">Phalaena plantaginis</name>
    <dbReference type="NCBI Taxonomy" id="874455"/>
    <lineage>
        <taxon>Eukaryota</taxon>
        <taxon>Metazoa</taxon>
        <taxon>Ecdysozoa</taxon>
        <taxon>Arthropoda</taxon>
        <taxon>Hexapoda</taxon>
        <taxon>Insecta</taxon>
        <taxon>Pterygota</taxon>
        <taxon>Neoptera</taxon>
        <taxon>Endopterygota</taxon>
        <taxon>Lepidoptera</taxon>
        <taxon>Glossata</taxon>
        <taxon>Ditrysia</taxon>
        <taxon>Noctuoidea</taxon>
        <taxon>Erebidae</taxon>
        <taxon>Arctiinae</taxon>
        <taxon>Arctia</taxon>
    </lineage>
</organism>
<dbReference type="AlphaFoldDB" id="A0A8S1A1J6"/>
<name>A0A8S1A1J6_ARCPL</name>
<evidence type="ECO:0000313" key="1">
    <source>
        <dbReference type="EMBL" id="CAB3240693.1"/>
    </source>
</evidence>
<proteinExistence type="predicted"/>
<sequence length="73" mass="8159">MSRYHLILLKDTANIAAGMFVTKNLVLSGSHSTSWNSFALEFANVVRRVVLPPVPPHPSSDLILKVYLANYEF</sequence>
<dbReference type="Proteomes" id="UP000494256">
    <property type="component" value="Unassembled WGS sequence"/>
</dbReference>
<evidence type="ECO:0000313" key="2">
    <source>
        <dbReference type="Proteomes" id="UP000494256"/>
    </source>
</evidence>
<accession>A0A8S1A1J6</accession>